<dbReference type="GeneID" id="19977582"/>
<sequence length="120" mass="12795">MATSVFTKDAAALITTPSPRFVFASGQIPLLPSGELLQATVAEETAQVLRNVSAVLAAAQTDLSRVVKVTIFLTSMADFGEVNGEYSKWFNAQEKPARSCIEVRALPKGARVEIEVVALA</sequence>
<dbReference type="AlphaFoldDB" id="W2S968"/>
<keyword evidence="3" id="KW-1185">Reference proteome</keyword>
<comment type="similarity">
    <text evidence="1">Belongs to the RutC family.</text>
</comment>
<protein>
    <submittedName>
        <fullName evidence="2">Uncharacterized protein</fullName>
    </submittedName>
</protein>
<dbReference type="FunFam" id="3.30.1330.40:FF:000001">
    <property type="entry name" value="L-PSP family endoribonuclease"/>
    <property type="match status" value="1"/>
</dbReference>
<evidence type="ECO:0000256" key="1">
    <source>
        <dbReference type="ARBA" id="ARBA00010552"/>
    </source>
</evidence>
<dbReference type="InterPro" id="IPR035959">
    <property type="entry name" value="RutC-like_sf"/>
</dbReference>
<evidence type="ECO:0000313" key="2">
    <source>
        <dbReference type="EMBL" id="ETN44573.1"/>
    </source>
</evidence>
<dbReference type="GO" id="GO:0005739">
    <property type="term" value="C:mitochondrion"/>
    <property type="evidence" value="ECO:0007669"/>
    <property type="project" value="UniProtKB-ARBA"/>
</dbReference>
<dbReference type="SUPFAM" id="SSF55298">
    <property type="entry name" value="YjgF-like"/>
    <property type="match status" value="1"/>
</dbReference>
<dbReference type="InterPro" id="IPR019897">
    <property type="entry name" value="RidA_CS"/>
</dbReference>
<dbReference type="EMBL" id="KB822714">
    <property type="protein sequence ID" value="ETN44573.1"/>
    <property type="molecule type" value="Genomic_DNA"/>
</dbReference>
<dbReference type="STRING" id="1220924.W2S968"/>
<dbReference type="CDD" id="cd00448">
    <property type="entry name" value="YjgF_YER057c_UK114_family"/>
    <property type="match status" value="1"/>
</dbReference>
<dbReference type="InParanoid" id="W2S968"/>
<dbReference type="InterPro" id="IPR006056">
    <property type="entry name" value="RidA"/>
</dbReference>
<dbReference type="Proteomes" id="UP000030752">
    <property type="component" value="Unassembled WGS sequence"/>
</dbReference>
<dbReference type="HOGENOM" id="CLU_100715_7_2_1"/>
<dbReference type="PANTHER" id="PTHR11803">
    <property type="entry name" value="2-IMINOBUTANOATE/2-IMINOPROPANOATE DEAMINASE RIDA"/>
    <property type="match status" value="1"/>
</dbReference>
<dbReference type="PROSITE" id="PS01094">
    <property type="entry name" value="UPF0076"/>
    <property type="match status" value="1"/>
</dbReference>
<accession>W2S968</accession>
<dbReference type="GO" id="GO:0005829">
    <property type="term" value="C:cytosol"/>
    <property type="evidence" value="ECO:0007669"/>
    <property type="project" value="TreeGrafter"/>
</dbReference>
<evidence type="ECO:0000313" key="3">
    <source>
        <dbReference type="Proteomes" id="UP000030752"/>
    </source>
</evidence>
<proteinExistence type="inferred from homology"/>
<dbReference type="NCBIfam" id="TIGR00004">
    <property type="entry name" value="Rid family detoxifying hydrolase"/>
    <property type="match status" value="1"/>
</dbReference>
<dbReference type="eggNOG" id="KOG2317">
    <property type="taxonomic scope" value="Eukaryota"/>
</dbReference>
<dbReference type="Gene3D" id="3.30.1330.40">
    <property type="entry name" value="RutC-like"/>
    <property type="match status" value="1"/>
</dbReference>
<dbReference type="RefSeq" id="XP_008713136.1">
    <property type="nucleotide sequence ID" value="XM_008714914.1"/>
</dbReference>
<organism evidence="2 3">
    <name type="scientific">Cyphellophora europaea (strain CBS 101466)</name>
    <name type="common">Phialophora europaea</name>
    <dbReference type="NCBI Taxonomy" id="1220924"/>
    <lineage>
        <taxon>Eukaryota</taxon>
        <taxon>Fungi</taxon>
        <taxon>Dikarya</taxon>
        <taxon>Ascomycota</taxon>
        <taxon>Pezizomycotina</taxon>
        <taxon>Eurotiomycetes</taxon>
        <taxon>Chaetothyriomycetidae</taxon>
        <taxon>Chaetothyriales</taxon>
        <taxon>Cyphellophoraceae</taxon>
        <taxon>Cyphellophora</taxon>
    </lineage>
</organism>
<dbReference type="Pfam" id="PF01042">
    <property type="entry name" value="Ribonuc_L-PSP"/>
    <property type="match status" value="1"/>
</dbReference>
<dbReference type="InterPro" id="IPR006175">
    <property type="entry name" value="YjgF/YER057c/UK114"/>
</dbReference>
<reference evidence="2 3" key="1">
    <citation type="submission" date="2013-03" db="EMBL/GenBank/DDBJ databases">
        <title>The Genome Sequence of Phialophora europaea CBS 101466.</title>
        <authorList>
            <consortium name="The Broad Institute Genomics Platform"/>
            <person name="Cuomo C."/>
            <person name="de Hoog S."/>
            <person name="Gorbushina A."/>
            <person name="Walker B."/>
            <person name="Young S.K."/>
            <person name="Zeng Q."/>
            <person name="Gargeya S."/>
            <person name="Fitzgerald M."/>
            <person name="Haas B."/>
            <person name="Abouelleil A."/>
            <person name="Allen A.W."/>
            <person name="Alvarado L."/>
            <person name="Arachchi H.M."/>
            <person name="Berlin A.M."/>
            <person name="Chapman S.B."/>
            <person name="Gainer-Dewar J."/>
            <person name="Goldberg J."/>
            <person name="Griggs A."/>
            <person name="Gujja S."/>
            <person name="Hansen M."/>
            <person name="Howarth C."/>
            <person name="Imamovic A."/>
            <person name="Ireland A."/>
            <person name="Larimer J."/>
            <person name="McCowan C."/>
            <person name="Murphy C."/>
            <person name="Pearson M."/>
            <person name="Poon T.W."/>
            <person name="Priest M."/>
            <person name="Roberts A."/>
            <person name="Saif S."/>
            <person name="Shea T."/>
            <person name="Sisk P."/>
            <person name="Sykes S."/>
            <person name="Wortman J."/>
            <person name="Nusbaum C."/>
            <person name="Birren B."/>
        </authorList>
    </citation>
    <scope>NUCLEOTIDE SEQUENCE [LARGE SCALE GENOMIC DNA]</scope>
    <source>
        <strain evidence="2 3">CBS 101466</strain>
    </source>
</reference>
<dbReference type="PANTHER" id="PTHR11803:SF58">
    <property type="entry name" value="PROTEIN HMF1-RELATED"/>
    <property type="match status" value="1"/>
</dbReference>
<dbReference type="GO" id="GO:0019239">
    <property type="term" value="F:deaminase activity"/>
    <property type="evidence" value="ECO:0007669"/>
    <property type="project" value="TreeGrafter"/>
</dbReference>
<name>W2S968_CYPE1</name>
<dbReference type="VEuPathDB" id="FungiDB:HMPREF1541_10243"/>
<gene>
    <name evidence="2" type="ORF">HMPREF1541_10243</name>
</gene>
<dbReference type="OrthoDB" id="309640at2759"/>